<feature type="domain" description="Response regulatory" evidence="7">
    <location>
        <begin position="7"/>
        <end position="125"/>
    </location>
</feature>
<evidence type="ECO:0000256" key="3">
    <source>
        <dbReference type="ARBA" id="ARBA00023125"/>
    </source>
</evidence>
<dbReference type="EMBL" id="JACHVQ010000001">
    <property type="protein sequence ID" value="MBB2891075.1"/>
    <property type="molecule type" value="Genomic_DNA"/>
</dbReference>
<keyword evidence="4" id="KW-0804">Transcription</keyword>
<dbReference type="Pfam" id="PF00196">
    <property type="entry name" value="GerE"/>
    <property type="match status" value="1"/>
</dbReference>
<dbReference type="InterPro" id="IPR011006">
    <property type="entry name" value="CheY-like_superfamily"/>
</dbReference>
<dbReference type="CDD" id="cd17535">
    <property type="entry name" value="REC_NarL-like"/>
    <property type="match status" value="1"/>
</dbReference>
<dbReference type="GO" id="GO:0003677">
    <property type="term" value="F:DNA binding"/>
    <property type="evidence" value="ECO:0007669"/>
    <property type="project" value="UniProtKB-KW"/>
</dbReference>
<protein>
    <submittedName>
        <fullName evidence="8">DNA-binding NarL/FixJ family response regulator</fullName>
    </submittedName>
</protein>
<dbReference type="Proteomes" id="UP000559182">
    <property type="component" value="Unassembled WGS sequence"/>
</dbReference>
<evidence type="ECO:0000256" key="1">
    <source>
        <dbReference type="ARBA" id="ARBA00022553"/>
    </source>
</evidence>
<comment type="caution">
    <text evidence="8">The sequence shown here is derived from an EMBL/GenBank/DDBJ whole genome shotgun (WGS) entry which is preliminary data.</text>
</comment>
<dbReference type="Gene3D" id="3.40.50.2300">
    <property type="match status" value="1"/>
</dbReference>
<keyword evidence="3 8" id="KW-0238">DNA-binding</keyword>
<dbReference type="PANTHER" id="PTHR43214">
    <property type="entry name" value="TWO-COMPONENT RESPONSE REGULATOR"/>
    <property type="match status" value="1"/>
</dbReference>
<reference evidence="8 9" key="1">
    <citation type="submission" date="2020-08" db="EMBL/GenBank/DDBJ databases">
        <title>Sequencing the genomes of 1000 actinobacteria strains.</title>
        <authorList>
            <person name="Klenk H.-P."/>
        </authorList>
    </citation>
    <scope>NUCLEOTIDE SEQUENCE [LARGE SCALE GENOMIC DNA]</scope>
    <source>
        <strain evidence="8 9">DSM 105369</strain>
    </source>
</reference>
<dbReference type="GO" id="GO:0000160">
    <property type="term" value="P:phosphorelay signal transduction system"/>
    <property type="evidence" value="ECO:0007669"/>
    <property type="project" value="InterPro"/>
</dbReference>
<evidence type="ECO:0000256" key="4">
    <source>
        <dbReference type="ARBA" id="ARBA00023163"/>
    </source>
</evidence>
<feature type="domain" description="HTH luxR-type" evidence="6">
    <location>
        <begin position="151"/>
        <end position="216"/>
    </location>
</feature>
<evidence type="ECO:0000256" key="2">
    <source>
        <dbReference type="ARBA" id="ARBA00023015"/>
    </source>
</evidence>
<dbReference type="PANTHER" id="PTHR43214:SF24">
    <property type="entry name" value="TRANSCRIPTIONAL REGULATORY PROTEIN NARL-RELATED"/>
    <property type="match status" value="1"/>
</dbReference>
<keyword evidence="2" id="KW-0805">Transcription regulation</keyword>
<dbReference type="InterPro" id="IPR000792">
    <property type="entry name" value="Tscrpt_reg_LuxR_C"/>
</dbReference>
<accession>A0A839N779</accession>
<sequence>MTDAPIRVAMIDDQALFRSGLALVIGSQPDLTVVGQAGDGDEAVDLVARVSPDVLLMDVRMPHLDGVAATRAICAKYGDEAPKVLVLTTFDLDAAVADAIEAGASGFLLKDAQPEFLLGAIRAVAAGNQVVAASATKSLFERFRAEQAQAPGAEYDLLTGREREIMLRAAQGMSNAEIASAEYLSEATVKTHMSRILTKLHLRDRVQLVVYCYEHGLL</sequence>
<dbReference type="SMART" id="SM00448">
    <property type="entry name" value="REC"/>
    <property type="match status" value="1"/>
</dbReference>
<dbReference type="CDD" id="cd06170">
    <property type="entry name" value="LuxR_C_like"/>
    <property type="match status" value="1"/>
</dbReference>
<keyword evidence="1 5" id="KW-0597">Phosphoprotein</keyword>
<evidence type="ECO:0000313" key="9">
    <source>
        <dbReference type="Proteomes" id="UP000559182"/>
    </source>
</evidence>
<dbReference type="PROSITE" id="PS50110">
    <property type="entry name" value="RESPONSE_REGULATORY"/>
    <property type="match status" value="1"/>
</dbReference>
<dbReference type="AlphaFoldDB" id="A0A839N779"/>
<gene>
    <name evidence="8" type="ORF">FHU39_001059</name>
</gene>
<dbReference type="Pfam" id="PF00072">
    <property type="entry name" value="Response_reg"/>
    <property type="match status" value="1"/>
</dbReference>
<dbReference type="InterPro" id="IPR058245">
    <property type="entry name" value="NreC/VraR/RcsB-like_REC"/>
</dbReference>
<evidence type="ECO:0000259" key="7">
    <source>
        <dbReference type="PROSITE" id="PS50110"/>
    </source>
</evidence>
<feature type="modified residue" description="4-aspartylphosphate" evidence="5">
    <location>
        <position position="58"/>
    </location>
</feature>
<evidence type="ECO:0000256" key="5">
    <source>
        <dbReference type="PROSITE-ProRule" id="PRU00169"/>
    </source>
</evidence>
<dbReference type="InterPro" id="IPR016032">
    <property type="entry name" value="Sig_transdc_resp-reg_C-effctor"/>
</dbReference>
<organism evidence="8 9">
    <name type="scientific">Flexivirga oryzae</name>
    <dbReference type="NCBI Taxonomy" id="1794944"/>
    <lineage>
        <taxon>Bacteria</taxon>
        <taxon>Bacillati</taxon>
        <taxon>Actinomycetota</taxon>
        <taxon>Actinomycetes</taxon>
        <taxon>Micrococcales</taxon>
        <taxon>Dermacoccaceae</taxon>
        <taxon>Flexivirga</taxon>
    </lineage>
</organism>
<dbReference type="GO" id="GO:0006355">
    <property type="term" value="P:regulation of DNA-templated transcription"/>
    <property type="evidence" value="ECO:0007669"/>
    <property type="project" value="InterPro"/>
</dbReference>
<dbReference type="PRINTS" id="PR00038">
    <property type="entry name" value="HTHLUXR"/>
</dbReference>
<proteinExistence type="predicted"/>
<dbReference type="PROSITE" id="PS50043">
    <property type="entry name" value="HTH_LUXR_2"/>
    <property type="match status" value="1"/>
</dbReference>
<dbReference type="SMART" id="SM00421">
    <property type="entry name" value="HTH_LUXR"/>
    <property type="match status" value="1"/>
</dbReference>
<evidence type="ECO:0000259" key="6">
    <source>
        <dbReference type="PROSITE" id="PS50043"/>
    </source>
</evidence>
<keyword evidence="9" id="KW-1185">Reference proteome</keyword>
<dbReference type="SUPFAM" id="SSF52172">
    <property type="entry name" value="CheY-like"/>
    <property type="match status" value="1"/>
</dbReference>
<name>A0A839N779_9MICO</name>
<dbReference type="InterPro" id="IPR001789">
    <property type="entry name" value="Sig_transdc_resp-reg_receiver"/>
</dbReference>
<dbReference type="SUPFAM" id="SSF46894">
    <property type="entry name" value="C-terminal effector domain of the bipartite response regulators"/>
    <property type="match status" value="1"/>
</dbReference>
<evidence type="ECO:0000313" key="8">
    <source>
        <dbReference type="EMBL" id="MBB2891075.1"/>
    </source>
</evidence>
<dbReference type="InterPro" id="IPR039420">
    <property type="entry name" value="WalR-like"/>
</dbReference>